<evidence type="ECO:0000313" key="2">
    <source>
        <dbReference type="Proteomes" id="UP001597521"/>
    </source>
</evidence>
<dbReference type="Proteomes" id="UP001597521">
    <property type="component" value="Unassembled WGS sequence"/>
</dbReference>
<keyword evidence="2" id="KW-1185">Reference proteome</keyword>
<protein>
    <submittedName>
        <fullName evidence="1">Uncharacterized protein</fullName>
    </submittedName>
</protein>
<proteinExistence type="predicted"/>
<dbReference type="RefSeq" id="WP_386830978.1">
    <property type="nucleotide sequence ID" value="NZ_JBHUNP010000001.1"/>
</dbReference>
<gene>
    <name evidence="1" type="ORF">ACFSX5_01130</name>
</gene>
<organism evidence="1 2">
    <name type="scientific">Devosia albogilva</name>
    <dbReference type="NCBI Taxonomy" id="429726"/>
    <lineage>
        <taxon>Bacteria</taxon>
        <taxon>Pseudomonadati</taxon>
        <taxon>Pseudomonadota</taxon>
        <taxon>Alphaproteobacteria</taxon>
        <taxon>Hyphomicrobiales</taxon>
        <taxon>Devosiaceae</taxon>
        <taxon>Devosia</taxon>
    </lineage>
</organism>
<name>A0ABW5QFS6_9HYPH</name>
<comment type="caution">
    <text evidence="1">The sequence shown here is derived from an EMBL/GenBank/DDBJ whole genome shotgun (WGS) entry which is preliminary data.</text>
</comment>
<dbReference type="EMBL" id="JBHUNP010000001">
    <property type="protein sequence ID" value="MFD2646392.1"/>
    <property type="molecule type" value="Genomic_DNA"/>
</dbReference>
<evidence type="ECO:0000313" key="1">
    <source>
        <dbReference type="EMBL" id="MFD2646392.1"/>
    </source>
</evidence>
<accession>A0ABW5QFS6</accession>
<reference evidence="2" key="1">
    <citation type="journal article" date="2019" name="Int. J. Syst. Evol. Microbiol.">
        <title>The Global Catalogue of Microorganisms (GCM) 10K type strain sequencing project: providing services to taxonomists for standard genome sequencing and annotation.</title>
        <authorList>
            <consortium name="The Broad Institute Genomics Platform"/>
            <consortium name="The Broad Institute Genome Sequencing Center for Infectious Disease"/>
            <person name="Wu L."/>
            <person name="Ma J."/>
        </authorList>
    </citation>
    <scope>NUCLEOTIDE SEQUENCE [LARGE SCALE GENOMIC DNA]</scope>
    <source>
        <strain evidence="2">CCM 7427</strain>
    </source>
</reference>
<sequence length="78" mass="8598">MTAPNETNARIVLSRHTLATYEAGAIAEAEPVATAAMIRKEITILQAFAMAHPEKAITLGDLVRRWQALGDRLKERLN</sequence>